<dbReference type="KEGG" id="ada:A5CPEGH6_05650"/>
<keyword evidence="2" id="KW-0378">Hydrolase</keyword>
<dbReference type="Pfam" id="PF05193">
    <property type="entry name" value="Peptidase_M16_C"/>
    <property type="match status" value="1"/>
</dbReference>
<dbReference type="PANTHER" id="PTHR11851">
    <property type="entry name" value="METALLOPROTEASE"/>
    <property type="match status" value="1"/>
</dbReference>
<reference evidence="3" key="1">
    <citation type="submission" date="2019-06" db="EMBL/GenBank/DDBJ databases">
        <title>Alistipes onderdonkii subsp. vulgaris subsp. nov., Alistipes dispar sp. nov. and Alistipes communis sp. nov., isolated from human faeces, and creation of Alistipes onderdonkii subsp. onderdonkii subsp. nov.</title>
        <authorList>
            <person name="Sakamoto M."/>
            <person name="Ikeyama N."/>
            <person name="Ogata Y."/>
            <person name="Suda W."/>
            <person name="Iino T."/>
            <person name="Hattori M."/>
            <person name="Ohkuma M."/>
        </authorList>
    </citation>
    <scope>NUCLEOTIDE SEQUENCE [LARGE SCALE GENOMIC DNA]</scope>
    <source>
        <strain evidence="3">5CPEGH6</strain>
    </source>
</reference>
<dbReference type="InterPro" id="IPR007863">
    <property type="entry name" value="Peptidase_M16_C"/>
</dbReference>
<organism evidence="2 3">
    <name type="scientific">Alistipes dispar</name>
    <dbReference type="NCBI Taxonomy" id="2585119"/>
    <lineage>
        <taxon>Bacteria</taxon>
        <taxon>Pseudomonadati</taxon>
        <taxon>Bacteroidota</taxon>
        <taxon>Bacteroidia</taxon>
        <taxon>Bacteroidales</taxon>
        <taxon>Rikenellaceae</taxon>
        <taxon>Alistipes</taxon>
    </lineage>
</organism>
<dbReference type="Gene3D" id="3.30.830.10">
    <property type="entry name" value="Metalloenzyme, LuxS/M16 peptidase-like"/>
    <property type="match status" value="2"/>
</dbReference>
<dbReference type="InterPro" id="IPR050361">
    <property type="entry name" value="MPP/UQCRC_Complex"/>
</dbReference>
<dbReference type="Proteomes" id="UP000319374">
    <property type="component" value="Chromosome"/>
</dbReference>
<dbReference type="RefSeq" id="WP_141427791.1">
    <property type="nucleotide sequence ID" value="NZ_AP019736.1"/>
</dbReference>
<feature type="domain" description="Peptidase M16 C-terminal" evidence="1">
    <location>
        <begin position="178"/>
        <end position="351"/>
    </location>
</feature>
<keyword evidence="2" id="KW-0645">Protease</keyword>
<evidence type="ECO:0000313" key="3">
    <source>
        <dbReference type="Proteomes" id="UP000319374"/>
    </source>
</evidence>
<name>A0A4Y1WY90_9BACT</name>
<dbReference type="AlphaFoldDB" id="A0A4Y1WY90"/>
<accession>A0A4Y1WY90</accession>
<dbReference type="GeneID" id="98672537"/>
<gene>
    <name evidence="2" type="ORF">A5CPEGH6_05650</name>
</gene>
<evidence type="ECO:0000259" key="1">
    <source>
        <dbReference type="Pfam" id="PF05193"/>
    </source>
</evidence>
<dbReference type="SUPFAM" id="SSF63411">
    <property type="entry name" value="LuxS/MPP-like metallohydrolase"/>
    <property type="match status" value="2"/>
</dbReference>
<proteinExistence type="predicted"/>
<dbReference type="PANTHER" id="PTHR11851:SF224">
    <property type="entry name" value="PROCESSING PROTEASE"/>
    <property type="match status" value="1"/>
</dbReference>
<dbReference type="GO" id="GO:0046872">
    <property type="term" value="F:metal ion binding"/>
    <property type="evidence" value="ECO:0007669"/>
    <property type="project" value="InterPro"/>
</dbReference>
<keyword evidence="3" id="KW-1185">Reference proteome</keyword>
<sequence length="424" mass="47241">MTRQPRITHSEVEVPAAAETLLGNGIRLYTLASEDFEVLRISFVFRAGSAVQRTPFSASATANLLAEGSPEMTAAEIAERLDYYGSWYDVNIDRDYAYVNFATLSKFFAETLAVAEHILLRPAFPEEELRTYCAKRKQRLAIDRTKVDVEAREAFARALFGPQHPYGTSYDEAEYDRLTRADVVEFHRRRYTAENCFVVCSGRIGERERQAVAALAERIPHGGDTVPTAFPAPVTEHEAFVGHPGAVQSSLRIGRLLFPRQHPDFLGMQVVATALGGYFGSRLMRNLREEHGYTYGVVAAMVNFEREGYFAVATQVGTDVTRAALQAIYDEIERLRTEPMPAEELEIVKNMMTGEMMRILDGPFGIADVTIENILCGTDNASIGENIRRIRAMTPADVQRLAQRYLAREELVTAVAGAADPQQA</sequence>
<dbReference type="InterPro" id="IPR011249">
    <property type="entry name" value="Metalloenz_LuxS/M16"/>
</dbReference>
<protein>
    <submittedName>
        <fullName evidence="2">Zinc protease</fullName>
    </submittedName>
</protein>
<evidence type="ECO:0000313" key="2">
    <source>
        <dbReference type="EMBL" id="BBL05927.1"/>
    </source>
</evidence>
<dbReference type="GO" id="GO:0006508">
    <property type="term" value="P:proteolysis"/>
    <property type="evidence" value="ECO:0007669"/>
    <property type="project" value="UniProtKB-KW"/>
</dbReference>
<dbReference type="EMBL" id="AP019736">
    <property type="protein sequence ID" value="BBL05927.1"/>
    <property type="molecule type" value="Genomic_DNA"/>
</dbReference>
<dbReference type="GO" id="GO:0008233">
    <property type="term" value="F:peptidase activity"/>
    <property type="evidence" value="ECO:0007669"/>
    <property type="project" value="UniProtKB-KW"/>
</dbReference>
<dbReference type="OrthoDB" id="9811314at2"/>